<dbReference type="Proteomes" id="UP001153332">
    <property type="component" value="Unassembled WGS sequence"/>
</dbReference>
<proteinExistence type="predicted"/>
<name>A0ACC2JEC6_9PEZI</name>
<reference evidence="1" key="1">
    <citation type="submission" date="2022-12" db="EMBL/GenBank/DDBJ databases">
        <title>Genome Sequence of Lasiodiplodia mahajangana.</title>
        <authorList>
            <person name="Buettner E."/>
        </authorList>
    </citation>
    <scope>NUCLEOTIDE SEQUENCE</scope>
    <source>
        <strain evidence="1">VT137</strain>
    </source>
</reference>
<protein>
    <submittedName>
        <fullName evidence="1">Uncharacterized protein</fullName>
    </submittedName>
</protein>
<dbReference type="EMBL" id="JAPUUL010002132">
    <property type="protein sequence ID" value="KAJ8125886.1"/>
    <property type="molecule type" value="Genomic_DNA"/>
</dbReference>
<comment type="caution">
    <text evidence="1">The sequence shown here is derived from an EMBL/GenBank/DDBJ whole genome shotgun (WGS) entry which is preliminary data.</text>
</comment>
<evidence type="ECO:0000313" key="1">
    <source>
        <dbReference type="EMBL" id="KAJ8125886.1"/>
    </source>
</evidence>
<sequence>MVVKYNGSVTSTTSTDLHQFTGILESVCPCLTTPAALCVIMKQLDSPNRTRNTSSSRPSPLSTYSTIRTRCSGAPDLGQYRLDGSSFELRQEFWHGGPGPLGLPTDGDGASDVLQDKGPGLSTALLYSEELLAPMTGPTYLDSRGRG</sequence>
<accession>A0ACC2JEC6</accession>
<keyword evidence="2" id="KW-1185">Reference proteome</keyword>
<organism evidence="1 2">
    <name type="scientific">Lasiodiplodia mahajangana</name>
    <dbReference type="NCBI Taxonomy" id="1108764"/>
    <lineage>
        <taxon>Eukaryota</taxon>
        <taxon>Fungi</taxon>
        <taxon>Dikarya</taxon>
        <taxon>Ascomycota</taxon>
        <taxon>Pezizomycotina</taxon>
        <taxon>Dothideomycetes</taxon>
        <taxon>Dothideomycetes incertae sedis</taxon>
        <taxon>Botryosphaeriales</taxon>
        <taxon>Botryosphaeriaceae</taxon>
        <taxon>Lasiodiplodia</taxon>
    </lineage>
</organism>
<gene>
    <name evidence="1" type="ORF">O1611_g7752</name>
</gene>
<evidence type="ECO:0000313" key="2">
    <source>
        <dbReference type="Proteomes" id="UP001153332"/>
    </source>
</evidence>